<protein>
    <recommendedName>
        <fullName evidence="1">F-box domain-containing protein</fullName>
    </recommendedName>
</protein>
<dbReference type="HOGENOM" id="CLU_443621_0_0_1"/>
<keyword evidence="3" id="KW-1185">Reference proteome</keyword>
<feature type="domain" description="F-box" evidence="1">
    <location>
        <begin position="24"/>
        <end position="78"/>
    </location>
</feature>
<gene>
    <name evidence="2" type="ORF">CRE_06813</name>
</gene>
<evidence type="ECO:0000313" key="2">
    <source>
        <dbReference type="EMBL" id="EFP06285.1"/>
    </source>
</evidence>
<evidence type="ECO:0000259" key="1">
    <source>
        <dbReference type="PROSITE" id="PS50181"/>
    </source>
</evidence>
<reference evidence="2" key="1">
    <citation type="submission" date="2007-07" db="EMBL/GenBank/DDBJ databases">
        <title>PCAP assembly of the Caenorhabditis remanei genome.</title>
        <authorList>
            <consortium name="The Caenorhabditis remanei Sequencing Consortium"/>
            <person name="Wilson R.K."/>
        </authorList>
    </citation>
    <scope>NUCLEOTIDE SEQUENCE [LARGE SCALE GENOMIC DNA]</scope>
    <source>
        <strain evidence="2">PB4641</strain>
    </source>
</reference>
<accession>E3MNY0</accession>
<dbReference type="EMBL" id="DS268461">
    <property type="protein sequence ID" value="EFP06285.1"/>
    <property type="molecule type" value="Genomic_DNA"/>
</dbReference>
<dbReference type="AlphaFoldDB" id="E3MNY0"/>
<evidence type="ECO:0000313" key="3">
    <source>
        <dbReference type="Proteomes" id="UP000008281"/>
    </source>
</evidence>
<dbReference type="PROSITE" id="PS50181">
    <property type="entry name" value="FBOX"/>
    <property type="match status" value="2"/>
</dbReference>
<dbReference type="Proteomes" id="UP000008281">
    <property type="component" value="Unassembled WGS sequence"/>
</dbReference>
<feature type="domain" description="F-box" evidence="1">
    <location>
        <begin position="326"/>
        <end position="373"/>
    </location>
</feature>
<sequence length="616" mass="71919">MLSKLEKLEFADGTSNNMTSLSKGFLIFVLPESVLRKVLNEMDLVVILELSLSSKKSESIIHSCSIPVEMISFEWHQVSVFRNHYEKCDIKFDLIDCGQTENRFIGGCRFADWKAEDSGVISCYPHCRSALFNHLNTIFSVGKLFYTIDKWPVFQKPHELPRNAFSLTIPKVSNPELVEDTIGTILDYFDVEDTLDLEYNLPRLSEKVLQVKNLKLESVLNIPLADFLHHSNFKKLQITKHDYKSDEIRDGIFKWLGNGSKYLRLEYRRTDSDLYQFLRGISSEKNNILRFQKFSKRRSVSVGYNGSYLEFTLKKEKNYEKKKKTRFPLFRLPALPLREIFSAMNPAETLEISLLSQKAKLSIKSLNIRLKSIVLNTDQLKLTDETDERREIAIDDFLNRHELKRKMYRSQMIGESQFFTFVKLQEDFTKTMCCVPMNSAEHLLAFNHFLSLYKVGTVQFNISDPPDRIFTNFQLITNLDISGRLTRLPREVFNVPLINITTRGNIPFADFLRLNCSSIKLWNHRLTNGEVRSWIRHWKEHMTNIQLLSLEDNNYNLDIVLRGFTISLWQTRNEANREAYRLSCSGEIWEIQRDADGKKASVGLMGEFLELRVWKD</sequence>
<name>E3MNY0_CAERE</name>
<dbReference type="InterPro" id="IPR001810">
    <property type="entry name" value="F-box_dom"/>
</dbReference>
<dbReference type="eggNOG" id="ENOG502TJME">
    <property type="taxonomic scope" value="Eukaryota"/>
</dbReference>
<organism evidence="3">
    <name type="scientific">Caenorhabditis remanei</name>
    <name type="common">Caenorhabditis vulgaris</name>
    <dbReference type="NCBI Taxonomy" id="31234"/>
    <lineage>
        <taxon>Eukaryota</taxon>
        <taxon>Metazoa</taxon>
        <taxon>Ecdysozoa</taxon>
        <taxon>Nematoda</taxon>
        <taxon>Chromadorea</taxon>
        <taxon>Rhabditida</taxon>
        <taxon>Rhabditina</taxon>
        <taxon>Rhabditomorpha</taxon>
        <taxon>Rhabditoidea</taxon>
        <taxon>Rhabditidae</taxon>
        <taxon>Peloderinae</taxon>
        <taxon>Caenorhabditis</taxon>
    </lineage>
</organism>
<dbReference type="PANTHER" id="PTHR21503">
    <property type="entry name" value="F-BOX-CONTAINING HYPOTHETICAL PROTEIN C.ELEGANS"/>
    <property type="match status" value="1"/>
</dbReference>
<dbReference type="Pfam" id="PF00646">
    <property type="entry name" value="F-box"/>
    <property type="match status" value="1"/>
</dbReference>
<dbReference type="InParanoid" id="E3MNY0"/>
<proteinExistence type="predicted"/>